<dbReference type="Pfam" id="PF09398">
    <property type="entry name" value="FOP_dimer"/>
    <property type="match status" value="1"/>
</dbReference>
<evidence type="ECO:0000313" key="10">
    <source>
        <dbReference type="Proteomes" id="UP001566132"/>
    </source>
</evidence>
<proteinExistence type="inferred from homology"/>
<evidence type="ECO:0000256" key="1">
    <source>
        <dbReference type="ARBA" id="ARBA00004120"/>
    </source>
</evidence>
<accession>A0ABD1E395</accession>
<dbReference type="GO" id="GO:0005813">
    <property type="term" value="C:centrosome"/>
    <property type="evidence" value="ECO:0007669"/>
    <property type="project" value="UniProtKB-SubCell"/>
</dbReference>
<name>A0ABD1E395_HYPHA</name>
<dbReference type="PROSITE" id="PS50896">
    <property type="entry name" value="LISH"/>
    <property type="match status" value="1"/>
</dbReference>
<keyword evidence="10" id="KW-1185">Reference proteome</keyword>
<feature type="domain" description="FGFR1 oncogene partner (FOP) N-terminal dimerisation" evidence="8">
    <location>
        <begin position="54"/>
        <end position="118"/>
    </location>
</feature>
<keyword evidence="6" id="KW-0206">Cytoskeleton</keyword>
<evidence type="ECO:0000256" key="3">
    <source>
        <dbReference type="ARBA" id="ARBA00005385"/>
    </source>
</evidence>
<dbReference type="PANTHER" id="PTHR15431">
    <property type="entry name" value="FGFR1 ONCOGENE PARTNER/LISH DOMAIN-CONTAINING PROTEIN"/>
    <property type="match status" value="1"/>
</dbReference>
<evidence type="ECO:0000313" key="9">
    <source>
        <dbReference type="EMBL" id="KAL1488815.1"/>
    </source>
</evidence>
<dbReference type="Gene3D" id="1.20.960.40">
    <property type="match status" value="1"/>
</dbReference>
<evidence type="ECO:0000256" key="6">
    <source>
        <dbReference type="ARBA" id="ARBA00023212"/>
    </source>
</evidence>
<dbReference type="Proteomes" id="UP001566132">
    <property type="component" value="Unassembled WGS sequence"/>
</dbReference>
<dbReference type="EMBL" id="JBDJPC010000013">
    <property type="protein sequence ID" value="KAL1488815.1"/>
    <property type="molecule type" value="Genomic_DNA"/>
</dbReference>
<gene>
    <name evidence="9" type="ORF">ABEB36_014611</name>
</gene>
<keyword evidence="5" id="KW-0970">Cilium biogenesis/degradation</keyword>
<evidence type="ECO:0000256" key="5">
    <source>
        <dbReference type="ARBA" id="ARBA00022794"/>
    </source>
</evidence>
<dbReference type="GO" id="GO:0030030">
    <property type="term" value="P:cell projection organization"/>
    <property type="evidence" value="ECO:0007669"/>
    <property type="project" value="UniProtKB-KW"/>
</dbReference>
<dbReference type="AlphaFoldDB" id="A0ABD1E395"/>
<evidence type="ECO:0000256" key="2">
    <source>
        <dbReference type="ARBA" id="ARBA00004300"/>
    </source>
</evidence>
<sequence length="126" mass="14214">MSDAADVETDLLQAIKESLQKDGTLGRLKGEIRAAIINVLNKQPNSEEAPKIPDETRLINELIREYLSWNGYLYTEQILGVESNQTGERLTRDVLTTKLGVMDDTKTAKIPLLYYIVSAFQLNEED</sequence>
<protein>
    <recommendedName>
        <fullName evidence="8">FGFR1 oncogene partner (FOP) N-terminal dimerisation domain-containing protein</fullName>
    </recommendedName>
</protein>
<comment type="similarity">
    <text evidence="3">Belongs to the CEP43 family.</text>
</comment>
<keyword evidence="7" id="KW-0966">Cell projection</keyword>
<evidence type="ECO:0000259" key="8">
    <source>
        <dbReference type="Pfam" id="PF09398"/>
    </source>
</evidence>
<dbReference type="InterPro" id="IPR006594">
    <property type="entry name" value="LisH"/>
</dbReference>
<evidence type="ECO:0000256" key="4">
    <source>
        <dbReference type="ARBA" id="ARBA00022490"/>
    </source>
</evidence>
<comment type="caution">
    <text evidence="9">The sequence shown here is derived from an EMBL/GenBank/DDBJ whole genome shotgun (WGS) entry which is preliminary data.</text>
</comment>
<organism evidence="9 10">
    <name type="scientific">Hypothenemus hampei</name>
    <name type="common">Coffee berry borer</name>
    <dbReference type="NCBI Taxonomy" id="57062"/>
    <lineage>
        <taxon>Eukaryota</taxon>
        <taxon>Metazoa</taxon>
        <taxon>Ecdysozoa</taxon>
        <taxon>Arthropoda</taxon>
        <taxon>Hexapoda</taxon>
        <taxon>Insecta</taxon>
        <taxon>Pterygota</taxon>
        <taxon>Neoptera</taxon>
        <taxon>Endopterygota</taxon>
        <taxon>Coleoptera</taxon>
        <taxon>Polyphaga</taxon>
        <taxon>Cucujiformia</taxon>
        <taxon>Curculionidae</taxon>
        <taxon>Scolytinae</taxon>
        <taxon>Hypothenemus</taxon>
    </lineage>
</organism>
<keyword evidence="4" id="KW-0963">Cytoplasm</keyword>
<dbReference type="PANTHER" id="PTHR15431:SF19">
    <property type="entry name" value="CENTROSOMAL PROTEIN 20-RELATED"/>
    <property type="match status" value="1"/>
</dbReference>
<reference evidence="9 10" key="1">
    <citation type="submission" date="2024-05" db="EMBL/GenBank/DDBJ databases">
        <title>Genetic variation in Jamaican populations of the coffee berry borer (Hypothenemus hampei).</title>
        <authorList>
            <person name="Errbii M."/>
            <person name="Myrie A."/>
        </authorList>
    </citation>
    <scope>NUCLEOTIDE SEQUENCE [LARGE SCALE GENOMIC DNA]</scope>
    <source>
        <strain evidence="9">JA-Hopewell-2020-01-JO</strain>
        <tissue evidence="9">Whole body</tissue>
    </source>
</reference>
<comment type="subcellular location">
    <subcellularLocation>
        <location evidence="1">Cytoplasm</location>
        <location evidence="1">Cytoskeleton</location>
        <location evidence="1">Cilium basal body</location>
    </subcellularLocation>
    <subcellularLocation>
        <location evidence="2">Cytoplasm</location>
        <location evidence="2">Cytoskeleton</location>
        <location evidence="2">Microtubule organizing center</location>
        <location evidence="2">Centrosome</location>
    </subcellularLocation>
</comment>
<evidence type="ECO:0000256" key="7">
    <source>
        <dbReference type="ARBA" id="ARBA00023273"/>
    </source>
</evidence>
<dbReference type="InterPro" id="IPR018993">
    <property type="entry name" value="FOP_dimerisation-dom_N"/>
</dbReference>